<feature type="domain" description="Phosphatidic acid phosphatase type 2/haloperoxidase" evidence="2">
    <location>
        <begin position="116"/>
        <end position="197"/>
    </location>
</feature>
<comment type="caution">
    <text evidence="3">The sequence shown here is derived from an EMBL/GenBank/DDBJ whole genome shotgun (WGS) entry which is preliminary data.</text>
</comment>
<dbReference type="InterPro" id="IPR036938">
    <property type="entry name" value="PAP2/HPO_sf"/>
</dbReference>
<evidence type="ECO:0000256" key="1">
    <source>
        <dbReference type="SAM" id="Phobius"/>
    </source>
</evidence>
<protein>
    <submittedName>
        <fullName evidence="3">PAP2 superfamily protein</fullName>
    </submittedName>
</protein>
<dbReference type="InterPro" id="IPR000326">
    <property type="entry name" value="PAP2/HPO"/>
</dbReference>
<gene>
    <name evidence="3" type="ORF">FB557_1013</name>
</gene>
<dbReference type="Proteomes" id="UP000315628">
    <property type="component" value="Unassembled WGS sequence"/>
</dbReference>
<reference evidence="3 4" key="1">
    <citation type="submission" date="2019-06" db="EMBL/GenBank/DDBJ databases">
        <title>Sequencing the genomes of 1000 actinobacteria strains.</title>
        <authorList>
            <person name="Klenk H.-P."/>
        </authorList>
    </citation>
    <scope>NUCLEOTIDE SEQUENCE [LARGE SCALE GENOMIC DNA]</scope>
    <source>
        <strain evidence="3 4">DSM 18935</strain>
    </source>
</reference>
<keyword evidence="1" id="KW-0812">Transmembrane</keyword>
<accession>A0A560WD23</accession>
<feature type="transmembrane region" description="Helical" evidence="1">
    <location>
        <begin position="12"/>
        <end position="33"/>
    </location>
</feature>
<keyword evidence="4" id="KW-1185">Reference proteome</keyword>
<feature type="transmembrane region" description="Helical" evidence="1">
    <location>
        <begin position="86"/>
        <end position="106"/>
    </location>
</feature>
<keyword evidence="1" id="KW-1133">Transmembrane helix</keyword>
<keyword evidence="1" id="KW-0472">Membrane</keyword>
<feature type="transmembrane region" description="Helical" evidence="1">
    <location>
        <begin position="126"/>
        <end position="146"/>
    </location>
</feature>
<dbReference type="Pfam" id="PF01569">
    <property type="entry name" value="PAP2"/>
    <property type="match status" value="1"/>
</dbReference>
<evidence type="ECO:0000313" key="3">
    <source>
        <dbReference type="EMBL" id="TWD15502.1"/>
    </source>
</evidence>
<organism evidence="3 4">
    <name type="scientific">Marihabitans asiaticum</name>
    <dbReference type="NCBI Taxonomy" id="415218"/>
    <lineage>
        <taxon>Bacteria</taxon>
        <taxon>Bacillati</taxon>
        <taxon>Actinomycetota</taxon>
        <taxon>Actinomycetes</taxon>
        <taxon>Micrococcales</taxon>
        <taxon>Intrasporangiaceae</taxon>
        <taxon>Marihabitans</taxon>
    </lineage>
</organism>
<evidence type="ECO:0000313" key="4">
    <source>
        <dbReference type="Proteomes" id="UP000315628"/>
    </source>
</evidence>
<dbReference type="SUPFAM" id="SSF48317">
    <property type="entry name" value="Acid phosphatase/Vanadium-dependent haloperoxidase"/>
    <property type="match status" value="1"/>
</dbReference>
<dbReference type="Gene3D" id="1.20.144.10">
    <property type="entry name" value="Phosphatidic acid phosphatase type 2/haloperoxidase"/>
    <property type="match status" value="1"/>
</dbReference>
<name>A0A560WD23_9MICO</name>
<feature type="transmembrane region" description="Helical" evidence="1">
    <location>
        <begin position="53"/>
        <end position="74"/>
    </location>
</feature>
<feature type="transmembrane region" description="Helical" evidence="1">
    <location>
        <begin position="179"/>
        <end position="198"/>
    </location>
</feature>
<dbReference type="EMBL" id="VIUW01000002">
    <property type="protein sequence ID" value="TWD15502.1"/>
    <property type="molecule type" value="Genomic_DNA"/>
</dbReference>
<feature type="transmembrane region" description="Helical" evidence="1">
    <location>
        <begin position="153"/>
        <end position="173"/>
    </location>
</feature>
<dbReference type="AlphaFoldDB" id="A0A560WD23"/>
<proteinExistence type="predicted"/>
<sequence>MPRTGAGRPPWLWSLVCTAAFLVVYVTAVRWGPGQWLDAKVLGWAQALGVGPAATWLPFLARSVLPIVLATLVFLASVGAIGERRWLSVVIAVLVAVLPVLLSPVLRDHILTRPQHGEGYGYAFNTFPSTHVVVVGSLIAALSIVLDSHPGWLGWLIIPAVLFVMVGNVVGHAHRPSDVIGSVLLVGALYGLFAPWLSRSSRPRNGLRDRDPM</sequence>
<evidence type="ECO:0000259" key="2">
    <source>
        <dbReference type="Pfam" id="PF01569"/>
    </source>
</evidence>